<dbReference type="SUPFAM" id="SSF52279">
    <property type="entry name" value="Beta-D-glucan exohydrolase, C-terminal domain"/>
    <property type="match status" value="1"/>
</dbReference>
<evidence type="ECO:0000256" key="12">
    <source>
        <dbReference type="ARBA" id="ARBA00023295"/>
    </source>
</evidence>
<dbReference type="OMA" id="KFIPMNR"/>
<dbReference type="InterPro" id="IPR017853">
    <property type="entry name" value="GH"/>
</dbReference>
<evidence type="ECO:0000256" key="10">
    <source>
        <dbReference type="ARBA" id="ARBA00023180"/>
    </source>
</evidence>
<keyword evidence="11 14" id="KW-0119">Carbohydrate metabolism</keyword>
<dbReference type="UniPathway" id="UPA00696"/>
<dbReference type="STRING" id="5539.A0A3E2HPD7"/>
<dbReference type="EMBL" id="NCSJ02000011">
    <property type="protein sequence ID" value="RFU35240.1"/>
    <property type="molecule type" value="Genomic_DNA"/>
</dbReference>
<reference evidence="18 19" key="1">
    <citation type="submission" date="2018-05" db="EMBL/GenBank/DDBJ databases">
        <title>Draft genome sequence of Scytalidium lignicola DSM 105466, a ubiquitous saprotrophic fungus.</title>
        <authorList>
            <person name="Buettner E."/>
            <person name="Gebauer A.M."/>
            <person name="Hofrichter M."/>
            <person name="Liers C."/>
            <person name="Kellner H."/>
        </authorList>
    </citation>
    <scope>NUCLEOTIDE SEQUENCE [LARGE SCALE GENOMIC DNA]</scope>
    <source>
        <strain evidence="18 19">DSM 105466</strain>
    </source>
</reference>
<dbReference type="Gene3D" id="3.20.20.300">
    <property type="entry name" value="Glycoside hydrolase, family 3, N-terminal domain"/>
    <property type="match status" value="1"/>
</dbReference>
<evidence type="ECO:0000256" key="8">
    <source>
        <dbReference type="ARBA" id="ARBA00022801"/>
    </source>
</evidence>
<dbReference type="OrthoDB" id="416222at2759"/>
<dbReference type="SMART" id="SM01217">
    <property type="entry name" value="Fn3_like"/>
    <property type="match status" value="1"/>
</dbReference>
<comment type="catalytic activity">
    <reaction evidence="1 14">
        <text>Hydrolysis of terminal, non-reducing beta-D-glucosyl residues with release of beta-D-glucose.</text>
        <dbReference type="EC" id="3.2.1.21"/>
    </reaction>
</comment>
<keyword evidence="12 14" id="KW-0326">Glycosidase</keyword>
<dbReference type="FunFam" id="3.20.20.300:FF:000002">
    <property type="entry name" value="Probable beta-glucosidase"/>
    <property type="match status" value="1"/>
</dbReference>
<keyword evidence="8 14" id="KW-0378">Hydrolase</keyword>
<evidence type="ECO:0000256" key="7">
    <source>
        <dbReference type="ARBA" id="ARBA00022729"/>
    </source>
</evidence>
<dbReference type="InterPro" id="IPR036962">
    <property type="entry name" value="Glyco_hydro_3_N_sf"/>
</dbReference>
<evidence type="ECO:0000256" key="16">
    <source>
        <dbReference type="SAM" id="SignalP"/>
    </source>
</evidence>
<dbReference type="InterPro" id="IPR036881">
    <property type="entry name" value="Glyco_hydro_3_C_sf"/>
</dbReference>
<dbReference type="InterPro" id="IPR050288">
    <property type="entry name" value="Cellulose_deg_GH3"/>
</dbReference>
<comment type="caution">
    <text evidence="18">The sequence shown here is derived from an EMBL/GenBank/DDBJ whole genome shotgun (WGS) entry which is preliminary data.</text>
</comment>
<evidence type="ECO:0000256" key="6">
    <source>
        <dbReference type="ARBA" id="ARBA00022525"/>
    </source>
</evidence>
<dbReference type="GO" id="GO:0030245">
    <property type="term" value="P:cellulose catabolic process"/>
    <property type="evidence" value="ECO:0007669"/>
    <property type="project" value="UniProtKB-UniPathway"/>
</dbReference>
<dbReference type="PRINTS" id="PR00133">
    <property type="entry name" value="GLHYDRLASE3"/>
</dbReference>
<keyword evidence="6" id="KW-0964">Secreted</keyword>
<evidence type="ECO:0000256" key="13">
    <source>
        <dbReference type="ARBA" id="ARBA00023326"/>
    </source>
</evidence>
<feature type="non-terminal residue" evidence="18">
    <location>
        <position position="1"/>
    </location>
</feature>
<dbReference type="GO" id="GO:0005576">
    <property type="term" value="C:extracellular region"/>
    <property type="evidence" value="ECO:0007669"/>
    <property type="project" value="UniProtKB-SubCell"/>
</dbReference>
<feature type="chain" id="PRO_5017648309" description="beta-glucosidase" evidence="16">
    <location>
        <begin position="22"/>
        <end position="786"/>
    </location>
</feature>
<accession>A0A3E2HPD7</accession>
<feature type="domain" description="Fibronectin type III-like" evidence="17">
    <location>
        <begin position="708"/>
        <end position="775"/>
    </location>
</feature>
<evidence type="ECO:0000256" key="5">
    <source>
        <dbReference type="ARBA" id="ARBA00012744"/>
    </source>
</evidence>
<gene>
    <name evidence="18" type="ORF">B7463_g1164</name>
</gene>
<dbReference type="InterPro" id="IPR002772">
    <property type="entry name" value="Glyco_hydro_3_C"/>
</dbReference>
<evidence type="ECO:0000256" key="4">
    <source>
        <dbReference type="ARBA" id="ARBA00005336"/>
    </source>
</evidence>
<evidence type="ECO:0000259" key="17">
    <source>
        <dbReference type="SMART" id="SM01217"/>
    </source>
</evidence>
<dbReference type="Proteomes" id="UP000258309">
    <property type="component" value="Unassembled WGS sequence"/>
</dbReference>
<evidence type="ECO:0000256" key="11">
    <source>
        <dbReference type="ARBA" id="ARBA00023277"/>
    </source>
</evidence>
<protein>
    <recommendedName>
        <fullName evidence="5 14">beta-glucosidase</fullName>
        <ecNumber evidence="5 14">3.2.1.21</ecNumber>
    </recommendedName>
</protein>
<dbReference type="AlphaFoldDB" id="A0A3E2HPD7"/>
<evidence type="ECO:0000313" key="18">
    <source>
        <dbReference type="EMBL" id="RFU35240.1"/>
    </source>
</evidence>
<keyword evidence="13 14" id="KW-0624">Polysaccharide degradation</keyword>
<comment type="subcellular location">
    <subcellularLocation>
        <location evidence="2">Secreted</location>
    </subcellularLocation>
</comment>
<dbReference type="InterPro" id="IPR013783">
    <property type="entry name" value="Ig-like_fold"/>
</dbReference>
<dbReference type="Pfam" id="PF00933">
    <property type="entry name" value="Glyco_hydro_3"/>
    <property type="match status" value="1"/>
</dbReference>
<dbReference type="PROSITE" id="PS00775">
    <property type="entry name" value="GLYCOSYL_HYDROL_F3"/>
    <property type="match status" value="1"/>
</dbReference>
<evidence type="ECO:0000256" key="14">
    <source>
        <dbReference type="RuleBase" id="RU361161"/>
    </source>
</evidence>
<dbReference type="SUPFAM" id="SSF51445">
    <property type="entry name" value="(Trans)glycosidases"/>
    <property type="match status" value="1"/>
</dbReference>
<evidence type="ECO:0000256" key="2">
    <source>
        <dbReference type="ARBA" id="ARBA00004613"/>
    </source>
</evidence>
<evidence type="ECO:0000256" key="9">
    <source>
        <dbReference type="ARBA" id="ARBA00023001"/>
    </source>
</evidence>
<dbReference type="GO" id="GO:0008422">
    <property type="term" value="F:beta-glucosidase activity"/>
    <property type="evidence" value="ECO:0007669"/>
    <property type="project" value="UniProtKB-EC"/>
</dbReference>
<keyword evidence="7 16" id="KW-0732">Signal</keyword>
<evidence type="ECO:0000256" key="3">
    <source>
        <dbReference type="ARBA" id="ARBA00004987"/>
    </source>
</evidence>
<dbReference type="EC" id="3.2.1.21" evidence="5 14"/>
<proteinExistence type="inferred from homology"/>
<comment type="similarity">
    <text evidence="4 14">Belongs to the glycosyl hydrolase 3 family.</text>
</comment>
<dbReference type="InterPro" id="IPR026891">
    <property type="entry name" value="Fn3-like"/>
</dbReference>
<keyword evidence="10" id="KW-0325">Glycoprotein</keyword>
<organism evidence="18 19">
    <name type="scientific">Scytalidium lignicola</name>
    <name type="common">Hyphomycete</name>
    <dbReference type="NCBI Taxonomy" id="5539"/>
    <lineage>
        <taxon>Eukaryota</taxon>
        <taxon>Fungi</taxon>
        <taxon>Dikarya</taxon>
        <taxon>Ascomycota</taxon>
        <taxon>Pezizomycotina</taxon>
        <taxon>Leotiomycetes</taxon>
        <taxon>Leotiomycetes incertae sedis</taxon>
        <taxon>Scytalidium</taxon>
    </lineage>
</organism>
<comment type="pathway">
    <text evidence="3 14">Glycan metabolism; cellulose degradation.</text>
</comment>
<evidence type="ECO:0000256" key="1">
    <source>
        <dbReference type="ARBA" id="ARBA00000448"/>
    </source>
</evidence>
<dbReference type="InterPro" id="IPR019800">
    <property type="entry name" value="Glyco_hydro_3_AS"/>
</dbReference>
<sequence length="786" mass="83598">MMVALSNLLLALLATVGLVDAQGSGKNITSDTAFYGDSPPVYPSPVGRGTGNWAAAYAKAIALVSKMTLDEKVNTTAGTSIQLNGCSGNIPPIPRLNFPGMCLSDAGNGVRSTDFVNSYPSGLHVGAAWNKDLAYNRGLHMGGEFRTKGVNVALGPVVGPLGRVATGGRNWEGFSNDPYLCGAFAAETVHGIQQTGVITSTKHFIGNEQETNRNPSNSGDLSIESVSSNIDDRTMHELYLWPFQDAVHAGSGNIMCSYNRVNNSHGCGNSKTLNGLLKTELGFNGFVVSDWGAQHAGVATALAGLDVAMPSAPTFWGPHLADAVNNGSVPMSRLNDMAVRTIAAWYQMGQDKGFPKPGVGMPINILGPHEVVNARNPASRDTLLNGAIEGHVLVKNTGALPLKSPRLLSLFGYSGYAPRQSTPLGGGTDPWNSGQESAPQDPSTSQIAINGTIISGGGSGANSPAYINAPFDALQERAYQEGSTILWDFINDESQAYADGASNACLVFINAFASEGSDRPGVHDDYSDTLVNKVADVCSNTIVVIHNAGVRLIDQFVDHPNVTAIIYAHLPGQDSGRALTAILYGDVSPSGKLPYSVPKNESDFGALLLPSQPIPPYGLFPQSNFSEGVYTDYRAFDANKISVRYEFGYGLSYTNFTYSNLDINVLRGVSHAAYPTGAILEGGAEDLWDVLVQVRATVQNIGEYDASEIAQLYVGLPGGPVRQLRGFNKVEIQKRGKTTVEFDLLRRDLSSWDVQAQAWKLATGEEVPIWVGSSSRDLRLSGRVTL</sequence>
<feature type="non-terminal residue" evidence="18">
    <location>
        <position position="786"/>
    </location>
</feature>
<keyword evidence="9" id="KW-0136">Cellulose degradation</keyword>
<dbReference type="PANTHER" id="PTHR42715">
    <property type="entry name" value="BETA-GLUCOSIDASE"/>
    <property type="match status" value="1"/>
</dbReference>
<evidence type="ECO:0000256" key="15">
    <source>
        <dbReference type="SAM" id="MobiDB-lite"/>
    </source>
</evidence>
<keyword evidence="19" id="KW-1185">Reference proteome</keyword>
<dbReference type="PANTHER" id="PTHR42715:SF5">
    <property type="entry name" value="BETA-GLUCOSIDASE M-RELATED"/>
    <property type="match status" value="1"/>
</dbReference>
<dbReference type="Pfam" id="PF14310">
    <property type="entry name" value="Fn3-like"/>
    <property type="match status" value="1"/>
</dbReference>
<dbReference type="InterPro" id="IPR001764">
    <property type="entry name" value="Glyco_hydro_3_N"/>
</dbReference>
<feature type="compositionally biased region" description="Polar residues" evidence="15">
    <location>
        <begin position="430"/>
        <end position="445"/>
    </location>
</feature>
<evidence type="ECO:0000313" key="19">
    <source>
        <dbReference type="Proteomes" id="UP000258309"/>
    </source>
</evidence>
<dbReference type="Gene3D" id="3.40.50.1700">
    <property type="entry name" value="Glycoside hydrolase family 3 C-terminal domain"/>
    <property type="match status" value="1"/>
</dbReference>
<feature type="signal peptide" evidence="16">
    <location>
        <begin position="1"/>
        <end position="21"/>
    </location>
</feature>
<dbReference type="Gene3D" id="2.60.40.10">
    <property type="entry name" value="Immunoglobulins"/>
    <property type="match status" value="1"/>
</dbReference>
<feature type="region of interest" description="Disordered" evidence="15">
    <location>
        <begin position="422"/>
        <end position="445"/>
    </location>
</feature>
<name>A0A3E2HPD7_SCYLI</name>
<dbReference type="Pfam" id="PF01915">
    <property type="entry name" value="Glyco_hydro_3_C"/>
    <property type="match status" value="1"/>
</dbReference>